<accession>A0A6A4GKZ4</accession>
<feature type="compositionally biased region" description="Basic and acidic residues" evidence="1">
    <location>
        <begin position="111"/>
        <end position="133"/>
    </location>
</feature>
<keyword evidence="3" id="KW-1185">Reference proteome</keyword>
<sequence length="215" mass="24936">FRDMTGQPNITDFRSYCPIEDAIAEAFETDDGPGPSNITQYRLHFGNNYQKSRWNKYVVSSMLAYTAARKEQYRVEGNLEKEALETFFHDFIKEAQTSWARYGRRITKDDNLESTSEAKEQADLYSDTKKDGSRMNSRKHAKLDRRELGINLLQALLPPTANQFDRTKLERTRQVLTSLEHNGMSSEESDAEGGLIVTVPYYRRRIVTQMMRDLD</sequence>
<feature type="non-terminal residue" evidence="2">
    <location>
        <position position="215"/>
    </location>
</feature>
<feature type="region of interest" description="Disordered" evidence="1">
    <location>
        <begin position="111"/>
        <end position="141"/>
    </location>
</feature>
<reference evidence="2" key="1">
    <citation type="journal article" date="2019" name="Environ. Microbiol.">
        <title>Fungal ecological strategies reflected in gene transcription - a case study of two litter decomposers.</title>
        <authorList>
            <person name="Barbi F."/>
            <person name="Kohler A."/>
            <person name="Barry K."/>
            <person name="Baskaran P."/>
            <person name="Daum C."/>
            <person name="Fauchery L."/>
            <person name="Ihrmark K."/>
            <person name="Kuo A."/>
            <person name="LaButti K."/>
            <person name="Lipzen A."/>
            <person name="Morin E."/>
            <person name="Grigoriev I.V."/>
            <person name="Henrissat B."/>
            <person name="Lindahl B."/>
            <person name="Martin F."/>
        </authorList>
    </citation>
    <scope>NUCLEOTIDE SEQUENCE</scope>
    <source>
        <strain evidence="2">JB14</strain>
    </source>
</reference>
<dbReference type="EMBL" id="ML769924">
    <property type="protein sequence ID" value="KAE9385987.1"/>
    <property type="molecule type" value="Genomic_DNA"/>
</dbReference>
<protein>
    <submittedName>
        <fullName evidence="2">Uncharacterized protein</fullName>
    </submittedName>
</protein>
<name>A0A6A4GKZ4_9AGAR</name>
<dbReference type="Proteomes" id="UP000799118">
    <property type="component" value="Unassembled WGS sequence"/>
</dbReference>
<dbReference type="AlphaFoldDB" id="A0A6A4GKZ4"/>
<dbReference type="OrthoDB" id="3062017at2759"/>
<evidence type="ECO:0000313" key="3">
    <source>
        <dbReference type="Proteomes" id="UP000799118"/>
    </source>
</evidence>
<evidence type="ECO:0000256" key="1">
    <source>
        <dbReference type="SAM" id="MobiDB-lite"/>
    </source>
</evidence>
<feature type="non-terminal residue" evidence="2">
    <location>
        <position position="1"/>
    </location>
</feature>
<proteinExistence type="predicted"/>
<organism evidence="2 3">
    <name type="scientific">Gymnopus androsaceus JB14</name>
    <dbReference type="NCBI Taxonomy" id="1447944"/>
    <lineage>
        <taxon>Eukaryota</taxon>
        <taxon>Fungi</taxon>
        <taxon>Dikarya</taxon>
        <taxon>Basidiomycota</taxon>
        <taxon>Agaricomycotina</taxon>
        <taxon>Agaricomycetes</taxon>
        <taxon>Agaricomycetidae</taxon>
        <taxon>Agaricales</taxon>
        <taxon>Marasmiineae</taxon>
        <taxon>Omphalotaceae</taxon>
        <taxon>Gymnopus</taxon>
    </lineage>
</organism>
<gene>
    <name evidence="2" type="ORF">BT96DRAFT_785939</name>
</gene>
<evidence type="ECO:0000313" key="2">
    <source>
        <dbReference type="EMBL" id="KAE9385987.1"/>
    </source>
</evidence>